<organism evidence="2 3">
    <name type="scientific">Acorus calamus</name>
    <name type="common">Sweet flag</name>
    <dbReference type="NCBI Taxonomy" id="4465"/>
    <lineage>
        <taxon>Eukaryota</taxon>
        <taxon>Viridiplantae</taxon>
        <taxon>Streptophyta</taxon>
        <taxon>Embryophyta</taxon>
        <taxon>Tracheophyta</taxon>
        <taxon>Spermatophyta</taxon>
        <taxon>Magnoliopsida</taxon>
        <taxon>Liliopsida</taxon>
        <taxon>Acoraceae</taxon>
        <taxon>Acorus</taxon>
    </lineage>
</organism>
<dbReference type="AlphaFoldDB" id="A0AAV9F2Y7"/>
<keyword evidence="3" id="KW-1185">Reference proteome</keyword>
<feature type="region of interest" description="Disordered" evidence="1">
    <location>
        <begin position="30"/>
        <end position="88"/>
    </location>
</feature>
<protein>
    <submittedName>
        <fullName evidence="2">Uncharacterized protein</fullName>
    </submittedName>
</protein>
<feature type="compositionally biased region" description="Basic residues" evidence="1">
    <location>
        <begin position="54"/>
        <end position="70"/>
    </location>
</feature>
<reference evidence="2" key="2">
    <citation type="submission" date="2023-06" db="EMBL/GenBank/DDBJ databases">
        <authorList>
            <person name="Ma L."/>
            <person name="Liu K.-W."/>
            <person name="Li Z."/>
            <person name="Hsiao Y.-Y."/>
            <person name="Qi Y."/>
            <person name="Fu T."/>
            <person name="Tang G."/>
            <person name="Zhang D."/>
            <person name="Sun W.-H."/>
            <person name="Liu D.-K."/>
            <person name="Li Y."/>
            <person name="Chen G.-Z."/>
            <person name="Liu X.-D."/>
            <person name="Liao X.-Y."/>
            <person name="Jiang Y.-T."/>
            <person name="Yu X."/>
            <person name="Hao Y."/>
            <person name="Huang J."/>
            <person name="Zhao X.-W."/>
            <person name="Ke S."/>
            <person name="Chen Y.-Y."/>
            <person name="Wu W.-L."/>
            <person name="Hsu J.-L."/>
            <person name="Lin Y.-F."/>
            <person name="Huang M.-D."/>
            <person name="Li C.-Y."/>
            <person name="Huang L."/>
            <person name="Wang Z.-W."/>
            <person name="Zhao X."/>
            <person name="Zhong W.-Y."/>
            <person name="Peng D.-H."/>
            <person name="Ahmad S."/>
            <person name="Lan S."/>
            <person name="Zhang J.-S."/>
            <person name="Tsai W.-C."/>
            <person name="Van De Peer Y."/>
            <person name="Liu Z.-J."/>
        </authorList>
    </citation>
    <scope>NUCLEOTIDE SEQUENCE</scope>
    <source>
        <strain evidence="2">CP</strain>
        <tissue evidence="2">Leaves</tissue>
    </source>
</reference>
<sequence length="106" mass="12257">MGYLQLSIQFSYIYNQVPKQNRVDDEIEEIFSSKKKPENPDIDETSHHKESLKEKKKILKDKPTKKKRFSQKGEEGETTVSDCPRRRTADGLAIYSAEELRLGLGL</sequence>
<feature type="compositionally biased region" description="Basic and acidic residues" evidence="1">
    <location>
        <begin position="31"/>
        <end position="53"/>
    </location>
</feature>
<dbReference type="EMBL" id="JAUJYO010000003">
    <property type="protein sequence ID" value="KAK1320126.1"/>
    <property type="molecule type" value="Genomic_DNA"/>
</dbReference>
<dbReference type="PANTHER" id="PTHR34066:SF1">
    <property type="entry name" value="DUF1764 FAMILY PROTEIN"/>
    <property type="match status" value="1"/>
</dbReference>
<comment type="caution">
    <text evidence="2">The sequence shown here is derived from an EMBL/GenBank/DDBJ whole genome shotgun (WGS) entry which is preliminary data.</text>
</comment>
<dbReference type="Pfam" id="PF08576">
    <property type="entry name" value="DUF1764"/>
    <property type="match status" value="1"/>
</dbReference>
<dbReference type="PANTHER" id="PTHR34066">
    <property type="entry name" value="GROWTH FACTOR 2"/>
    <property type="match status" value="1"/>
</dbReference>
<evidence type="ECO:0000313" key="2">
    <source>
        <dbReference type="EMBL" id="KAK1320126.1"/>
    </source>
</evidence>
<evidence type="ECO:0000256" key="1">
    <source>
        <dbReference type="SAM" id="MobiDB-lite"/>
    </source>
</evidence>
<accession>A0AAV9F2Y7</accession>
<reference evidence="2" key="1">
    <citation type="journal article" date="2023" name="Nat. Commun.">
        <title>Diploid and tetraploid genomes of Acorus and the evolution of monocots.</title>
        <authorList>
            <person name="Ma L."/>
            <person name="Liu K.W."/>
            <person name="Li Z."/>
            <person name="Hsiao Y.Y."/>
            <person name="Qi Y."/>
            <person name="Fu T."/>
            <person name="Tang G.D."/>
            <person name="Zhang D."/>
            <person name="Sun W.H."/>
            <person name="Liu D.K."/>
            <person name="Li Y."/>
            <person name="Chen G.Z."/>
            <person name="Liu X.D."/>
            <person name="Liao X.Y."/>
            <person name="Jiang Y.T."/>
            <person name="Yu X."/>
            <person name="Hao Y."/>
            <person name="Huang J."/>
            <person name="Zhao X.W."/>
            <person name="Ke S."/>
            <person name="Chen Y.Y."/>
            <person name="Wu W.L."/>
            <person name="Hsu J.L."/>
            <person name="Lin Y.F."/>
            <person name="Huang M.D."/>
            <person name="Li C.Y."/>
            <person name="Huang L."/>
            <person name="Wang Z.W."/>
            <person name="Zhao X."/>
            <person name="Zhong W.Y."/>
            <person name="Peng D.H."/>
            <person name="Ahmad S."/>
            <person name="Lan S."/>
            <person name="Zhang J.S."/>
            <person name="Tsai W.C."/>
            <person name="Van de Peer Y."/>
            <person name="Liu Z.J."/>
        </authorList>
    </citation>
    <scope>NUCLEOTIDE SEQUENCE</scope>
    <source>
        <strain evidence="2">CP</strain>
    </source>
</reference>
<dbReference type="InterPro" id="IPR013885">
    <property type="entry name" value="DUF1764_euk"/>
</dbReference>
<name>A0AAV9F2Y7_ACOCL</name>
<proteinExistence type="predicted"/>
<dbReference type="Proteomes" id="UP001180020">
    <property type="component" value="Unassembled WGS sequence"/>
</dbReference>
<evidence type="ECO:0000313" key="3">
    <source>
        <dbReference type="Proteomes" id="UP001180020"/>
    </source>
</evidence>
<gene>
    <name evidence="2" type="ORF">QJS10_CPA03g01745</name>
</gene>